<protein>
    <submittedName>
        <fullName evidence="3">Glycine betaine/proline transport system substrate-binding protein</fullName>
    </submittedName>
</protein>
<reference evidence="3 4" key="1">
    <citation type="submission" date="2021-03" db="EMBL/GenBank/DDBJ databases">
        <title>Genomic Encyclopedia of Type Strains, Phase IV (KMG-IV): sequencing the most valuable type-strain genomes for metagenomic binning, comparative biology and taxonomic classification.</title>
        <authorList>
            <person name="Goeker M."/>
        </authorList>
    </citation>
    <scope>NUCLEOTIDE SEQUENCE [LARGE SCALE GENOMIC DNA]</scope>
    <source>
        <strain evidence="3 4">DSM 13372</strain>
    </source>
</reference>
<evidence type="ECO:0000259" key="2">
    <source>
        <dbReference type="Pfam" id="PF04069"/>
    </source>
</evidence>
<name>A0ABS4R5Z7_9HYPH</name>
<sequence>MRSLIASALFAGGFYALAGSAGAAECGNVSIAEMNWASAGIAAQVDKFILENGYGCSVTVVGGDTIPTFASMNEKGEPDMAPELWIGSIRTPLDKAVDEGRLIQAARILSEGGVEGWWIPKFIADEHPEIKTVQDALKQPELFPAPDDPSKGAVHNCPPAWNCQVSTANLFKALEAENAGFKLIGSDSAVKLDRSIAEAFDKKTGWLGYYWAPTAILGKYEMIRLSFGVDHDRAEWDNCTSVPACPNPKVNSYPVSDVFTVVTKSFSEKSGDAMDYVMTREWDNATVNKILAWMDQNRATNMDAARHFLQNFPDIWGKWVRPDVAAKVKAAL</sequence>
<dbReference type="Pfam" id="PF04069">
    <property type="entry name" value="OpuAC"/>
    <property type="match status" value="1"/>
</dbReference>
<dbReference type="Proteomes" id="UP000730739">
    <property type="component" value="Unassembled WGS sequence"/>
</dbReference>
<comment type="caution">
    <text evidence="3">The sequence shown here is derived from an EMBL/GenBank/DDBJ whole genome shotgun (WGS) entry which is preliminary data.</text>
</comment>
<evidence type="ECO:0000313" key="4">
    <source>
        <dbReference type="Proteomes" id="UP000730739"/>
    </source>
</evidence>
<dbReference type="InterPro" id="IPR007210">
    <property type="entry name" value="ABC_Gly_betaine_transp_sub-bd"/>
</dbReference>
<dbReference type="EMBL" id="JAGILA010000008">
    <property type="protein sequence ID" value="MBP2238318.1"/>
    <property type="molecule type" value="Genomic_DNA"/>
</dbReference>
<dbReference type="RefSeq" id="WP_209605254.1">
    <property type="nucleotide sequence ID" value="NZ_JAGILA010000008.1"/>
</dbReference>
<feature type="signal peptide" evidence="1">
    <location>
        <begin position="1"/>
        <end position="23"/>
    </location>
</feature>
<organism evidence="3 4">
    <name type="scientific">Sinorhizobium kostiense</name>
    <dbReference type="NCBI Taxonomy" id="76747"/>
    <lineage>
        <taxon>Bacteria</taxon>
        <taxon>Pseudomonadati</taxon>
        <taxon>Pseudomonadota</taxon>
        <taxon>Alphaproteobacteria</taxon>
        <taxon>Hyphomicrobiales</taxon>
        <taxon>Rhizobiaceae</taxon>
        <taxon>Sinorhizobium/Ensifer group</taxon>
        <taxon>Sinorhizobium</taxon>
    </lineage>
</organism>
<proteinExistence type="predicted"/>
<dbReference type="Gene3D" id="3.40.190.10">
    <property type="entry name" value="Periplasmic binding protein-like II"/>
    <property type="match status" value="1"/>
</dbReference>
<dbReference type="SUPFAM" id="SSF53850">
    <property type="entry name" value="Periplasmic binding protein-like II"/>
    <property type="match status" value="1"/>
</dbReference>
<keyword evidence="4" id="KW-1185">Reference proteome</keyword>
<evidence type="ECO:0000256" key="1">
    <source>
        <dbReference type="SAM" id="SignalP"/>
    </source>
</evidence>
<feature type="chain" id="PRO_5047329972" evidence="1">
    <location>
        <begin position="24"/>
        <end position="332"/>
    </location>
</feature>
<dbReference type="Gene3D" id="3.40.190.100">
    <property type="entry name" value="Glycine betaine-binding periplasmic protein, domain 2"/>
    <property type="match status" value="1"/>
</dbReference>
<gene>
    <name evidence="3" type="ORF">J2Z31_004855</name>
</gene>
<feature type="domain" description="ABC-type glycine betaine transport system substrate-binding" evidence="2">
    <location>
        <begin position="28"/>
        <end position="311"/>
    </location>
</feature>
<keyword evidence="1" id="KW-0732">Signal</keyword>
<evidence type="ECO:0000313" key="3">
    <source>
        <dbReference type="EMBL" id="MBP2238318.1"/>
    </source>
</evidence>
<accession>A0ABS4R5Z7</accession>